<dbReference type="GO" id="GO:0031119">
    <property type="term" value="P:tRNA pseudouridine synthesis"/>
    <property type="evidence" value="ECO:0007669"/>
    <property type="project" value="UniProtKB-UniRule"/>
</dbReference>
<dbReference type="NCBIfam" id="TIGR00071">
    <property type="entry name" value="hisT_truA"/>
    <property type="match status" value="1"/>
</dbReference>
<name>A0A0M6WW60_9FIRM</name>
<reference evidence="10" key="1">
    <citation type="submission" date="2015-05" db="EMBL/GenBank/DDBJ databases">
        <authorList>
            <consortium name="Pathogen Informatics"/>
        </authorList>
    </citation>
    <scope>NUCLEOTIDE SEQUENCE [LARGE SCALE GENOMIC DNA]</scope>
    <source>
        <strain evidence="10">L1-83</strain>
    </source>
</reference>
<dbReference type="FunFam" id="3.30.70.580:FF:000001">
    <property type="entry name" value="tRNA pseudouridine synthase A"/>
    <property type="match status" value="1"/>
</dbReference>
<evidence type="ECO:0000256" key="3">
    <source>
        <dbReference type="ARBA" id="ARBA00023235"/>
    </source>
</evidence>
<protein>
    <recommendedName>
        <fullName evidence="4">tRNA pseudouridine synthase A</fullName>
        <ecNumber evidence="4">5.4.99.12</ecNumber>
    </recommendedName>
    <alternativeName>
        <fullName evidence="4">tRNA pseudouridine(38-40) synthase</fullName>
    </alternativeName>
    <alternativeName>
        <fullName evidence="4">tRNA pseudouridylate synthase I</fullName>
    </alternativeName>
    <alternativeName>
        <fullName evidence="4">tRNA-uridine isomerase I</fullName>
    </alternativeName>
</protein>
<evidence type="ECO:0000256" key="5">
    <source>
        <dbReference type="PIRSR" id="PIRSR001430-1"/>
    </source>
</evidence>
<evidence type="ECO:0000256" key="7">
    <source>
        <dbReference type="RuleBase" id="RU003792"/>
    </source>
</evidence>
<evidence type="ECO:0000256" key="1">
    <source>
        <dbReference type="ARBA" id="ARBA00009375"/>
    </source>
</evidence>
<dbReference type="SUPFAM" id="SSF55120">
    <property type="entry name" value="Pseudouridine synthase"/>
    <property type="match status" value="1"/>
</dbReference>
<organism evidence="9 10">
    <name type="scientific">Roseburia inulinivorans</name>
    <dbReference type="NCBI Taxonomy" id="360807"/>
    <lineage>
        <taxon>Bacteria</taxon>
        <taxon>Bacillati</taxon>
        <taxon>Bacillota</taxon>
        <taxon>Clostridia</taxon>
        <taxon>Lachnospirales</taxon>
        <taxon>Lachnospiraceae</taxon>
        <taxon>Roseburia</taxon>
    </lineage>
</organism>
<dbReference type="CDD" id="cd02570">
    <property type="entry name" value="PseudoU_synth_EcTruA"/>
    <property type="match status" value="1"/>
</dbReference>
<comment type="subunit">
    <text evidence="4">Homodimer.</text>
</comment>
<dbReference type="Gene3D" id="3.30.70.580">
    <property type="entry name" value="Pseudouridine synthase I, catalytic domain, N-terminal subdomain"/>
    <property type="match status" value="1"/>
</dbReference>
<dbReference type="EC" id="5.4.99.12" evidence="4"/>
<feature type="active site" description="Nucleophile" evidence="4 5">
    <location>
        <position position="52"/>
    </location>
</feature>
<evidence type="ECO:0000256" key="4">
    <source>
        <dbReference type="HAMAP-Rule" id="MF_00171"/>
    </source>
</evidence>
<dbReference type="PANTHER" id="PTHR11142:SF0">
    <property type="entry name" value="TRNA PSEUDOURIDINE SYNTHASE-LIKE 1"/>
    <property type="match status" value="1"/>
</dbReference>
<dbReference type="RefSeq" id="WP_055040038.1">
    <property type="nucleotide sequence ID" value="NZ_CATYLF010000045.1"/>
</dbReference>
<keyword evidence="10" id="KW-1185">Reference proteome</keyword>
<evidence type="ECO:0000256" key="6">
    <source>
        <dbReference type="PIRSR" id="PIRSR001430-2"/>
    </source>
</evidence>
<comment type="catalytic activity">
    <reaction evidence="4 7">
        <text>uridine(38/39/40) in tRNA = pseudouridine(38/39/40) in tRNA</text>
        <dbReference type="Rhea" id="RHEA:22376"/>
        <dbReference type="Rhea" id="RHEA-COMP:10085"/>
        <dbReference type="Rhea" id="RHEA-COMP:10087"/>
        <dbReference type="ChEBI" id="CHEBI:65314"/>
        <dbReference type="ChEBI" id="CHEBI:65315"/>
        <dbReference type="EC" id="5.4.99.12"/>
    </reaction>
</comment>
<dbReference type="EMBL" id="CVRS01000087">
    <property type="protein sequence ID" value="CRL40957.1"/>
    <property type="molecule type" value="Genomic_DNA"/>
</dbReference>
<evidence type="ECO:0000256" key="2">
    <source>
        <dbReference type="ARBA" id="ARBA00022694"/>
    </source>
</evidence>
<dbReference type="InterPro" id="IPR020094">
    <property type="entry name" value="TruA/RsuA/RluB/E/F_N"/>
</dbReference>
<dbReference type="OrthoDB" id="9811823at2"/>
<comment type="caution">
    <text evidence="4">Lacks conserved residue(s) required for the propagation of feature annotation.</text>
</comment>
<dbReference type="AlphaFoldDB" id="A0A0M6WW60"/>
<sequence>MKRVKLIVAYDGTNYCGWQVQPNGITIEQVLNENLSKLLGEEITVTGASRTDSGVHSMGNVAIFDTDTRMPADKISFALNQRLPADIVVQDSCEVPSDWHPRYQVSRKTYEYRILNRTFRMPNRRLDTYFYHHKLDVDKMKQAASYLVGEHDFKSFCAVGAQVKTTTRTIYSCEVKKDENDIITIRVTGNGFLYNMVRIIAGTLIRVGGGEMAPDEIPQILGKKDRTAAGPTAPAHGLTMMGIEYEDAEGISET</sequence>
<dbReference type="PIRSF" id="PIRSF001430">
    <property type="entry name" value="tRNA_psdUrid_synth"/>
    <property type="match status" value="1"/>
</dbReference>
<dbReference type="InterPro" id="IPR020095">
    <property type="entry name" value="PsdUridine_synth_TruA_C"/>
</dbReference>
<evidence type="ECO:0000313" key="9">
    <source>
        <dbReference type="EMBL" id="CRL40957.1"/>
    </source>
</evidence>
<dbReference type="PANTHER" id="PTHR11142">
    <property type="entry name" value="PSEUDOURIDYLATE SYNTHASE"/>
    <property type="match status" value="1"/>
</dbReference>
<feature type="domain" description="Pseudouridine synthase I TruA alpha/beta" evidence="8">
    <location>
        <begin position="7"/>
        <end position="104"/>
    </location>
</feature>
<evidence type="ECO:0000259" key="8">
    <source>
        <dbReference type="Pfam" id="PF01416"/>
    </source>
</evidence>
<proteinExistence type="inferred from homology"/>
<comment type="similarity">
    <text evidence="1 4 7">Belongs to the tRNA pseudouridine synthase TruA family.</text>
</comment>
<evidence type="ECO:0000313" key="10">
    <source>
        <dbReference type="Proteomes" id="UP000049828"/>
    </source>
</evidence>
<dbReference type="GO" id="GO:0003723">
    <property type="term" value="F:RNA binding"/>
    <property type="evidence" value="ECO:0007669"/>
    <property type="project" value="InterPro"/>
</dbReference>
<comment type="function">
    <text evidence="4">Formation of pseudouridine at positions 38, 39 and 40 in the anticodon stem and loop of transfer RNAs.</text>
</comment>
<gene>
    <name evidence="4" type="primary">truA</name>
    <name evidence="9" type="ORF">RIL183_27911</name>
</gene>
<dbReference type="STRING" id="360807.ERS852392_02768"/>
<dbReference type="Pfam" id="PF01416">
    <property type="entry name" value="PseudoU_synth_1"/>
    <property type="match status" value="2"/>
</dbReference>
<dbReference type="HAMAP" id="MF_00171">
    <property type="entry name" value="TruA"/>
    <property type="match status" value="1"/>
</dbReference>
<dbReference type="InterPro" id="IPR001406">
    <property type="entry name" value="PsdUridine_synth_TruA"/>
</dbReference>
<keyword evidence="3 4" id="KW-0413">Isomerase</keyword>
<accession>A0A0M6WW60</accession>
<keyword evidence="2 4" id="KW-0819">tRNA processing</keyword>
<dbReference type="GO" id="GO:0160147">
    <property type="term" value="F:tRNA pseudouridine(38-40) synthase activity"/>
    <property type="evidence" value="ECO:0007669"/>
    <property type="project" value="UniProtKB-EC"/>
</dbReference>
<dbReference type="InterPro" id="IPR020103">
    <property type="entry name" value="PsdUridine_synth_cat_dom_sf"/>
</dbReference>
<feature type="binding site" evidence="4 6">
    <location>
        <position position="110"/>
    </location>
    <ligand>
        <name>substrate</name>
    </ligand>
</feature>
<dbReference type="InterPro" id="IPR020097">
    <property type="entry name" value="PsdUridine_synth_TruA_a/b_dom"/>
</dbReference>
<dbReference type="Proteomes" id="UP000049828">
    <property type="component" value="Unassembled WGS sequence"/>
</dbReference>
<feature type="domain" description="Pseudouridine synthase I TruA alpha/beta" evidence="8">
    <location>
        <begin position="143"/>
        <end position="246"/>
    </location>
</feature>
<dbReference type="Gene3D" id="3.30.70.660">
    <property type="entry name" value="Pseudouridine synthase I, catalytic domain, C-terminal subdomain"/>
    <property type="match status" value="1"/>
</dbReference>